<protein>
    <submittedName>
        <fullName evidence="5">Beta-N-acetylhexosaminidase</fullName>
    </submittedName>
</protein>
<dbReference type="GO" id="GO:0009254">
    <property type="term" value="P:peptidoglycan turnover"/>
    <property type="evidence" value="ECO:0007669"/>
    <property type="project" value="TreeGrafter"/>
</dbReference>
<dbReference type="EMBL" id="FOAZ01000001">
    <property type="protein sequence ID" value="SEK31627.1"/>
    <property type="molecule type" value="Genomic_DNA"/>
</dbReference>
<dbReference type="FunFam" id="3.20.20.300:FF:000018">
    <property type="entry name" value="Sugar hydrolase"/>
    <property type="match status" value="1"/>
</dbReference>
<evidence type="ECO:0000256" key="2">
    <source>
        <dbReference type="ARBA" id="ARBA00022801"/>
    </source>
</evidence>
<comment type="similarity">
    <text evidence="1">Belongs to the glycosyl hydrolase 3 family.</text>
</comment>
<dbReference type="Proteomes" id="UP000183015">
    <property type="component" value="Unassembled WGS sequence"/>
</dbReference>
<dbReference type="InterPro" id="IPR036962">
    <property type="entry name" value="Glyco_hydro_3_N_sf"/>
</dbReference>
<accession>A0A1H7G276</accession>
<dbReference type="Pfam" id="PF00933">
    <property type="entry name" value="Glyco_hydro_3"/>
    <property type="match status" value="1"/>
</dbReference>
<dbReference type="PANTHER" id="PTHR30480">
    <property type="entry name" value="BETA-HEXOSAMINIDASE-RELATED"/>
    <property type="match status" value="1"/>
</dbReference>
<dbReference type="GO" id="GO:0004553">
    <property type="term" value="F:hydrolase activity, hydrolyzing O-glycosyl compounds"/>
    <property type="evidence" value="ECO:0007669"/>
    <property type="project" value="InterPro"/>
</dbReference>
<keyword evidence="2" id="KW-0378">Hydrolase</keyword>
<evidence type="ECO:0000259" key="4">
    <source>
        <dbReference type="Pfam" id="PF00933"/>
    </source>
</evidence>
<dbReference type="InterPro" id="IPR017853">
    <property type="entry name" value="GH"/>
</dbReference>
<dbReference type="GO" id="GO:0005975">
    <property type="term" value="P:carbohydrate metabolic process"/>
    <property type="evidence" value="ECO:0007669"/>
    <property type="project" value="InterPro"/>
</dbReference>
<evidence type="ECO:0000313" key="6">
    <source>
        <dbReference type="Proteomes" id="UP000183015"/>
    </source>
</evidence>
<evidence type="ECO:0000256" key="1">
    <source>
        <dbReference type="ARBA" id="ARBA00005336"/>
    </source>
</evidence>
<proteinExistence type="inferred from homology"/>
<dbReference type="STRING" id="235985.SAMN05414137_101483"/>
<evidence type="ECO:0000256" key="3">
    <source>
        <dbReference type="ARBA" id="ARBA00023295"/>
    </source>
</evidence>
<dbReference type="SUPFAM" id="SSF51445">
    <property type="entry name" value="(Trans)glycosidases"/>
    <property type="match status" value="1"/>
</dbReference>
<name>A0A1H7G276_STRJI</name>
<keyword evidence="6" id="KW-1185">Reference proteome</keyword>
<keyword evidence="3" id="KW-0326">Glycosidase</keyword>
<dbReference type="InterPro" id="IPR050226">
    <property type="entry name" value="NagZ_Beta-hexosaminidase"/>
</dbReference>
<sequence>MHVALIGPSSSRTKDRLHRDALTVLQPGFVGTEPPDWLRRHLADGLGSVALFARNVTDPAQLALLTAELRRENPHVLVAIDEEGGDVTRLEAGSGSSWPGNLALGAVDDPGLTRDVARELGRALAECGVNYNWAPSADVNSNPDNPVIGVRSFGADPEGCARHTAAWVEGLQSAGVAACAKHFPGHGDTAVDSHLGLPVVDIDVDLLRSRDLVPFKAAIAAGAKAVMTAHIMVPALDGDRPATLSRAVLDLLRSAPADGGLGYDGLIVTDGIEMGAIADTYGVARGSVLAVAAGVDAICVGGGLADEETVLGLRDALVQAVRAGELDEERLAQAADRVRALGSWAAEQVEAGGRLAPDLAIGLRAARRALRVTRAPGIGFAPVTERPYVLSFSPVPNIAVGDDTPWGVAGMLGARFPGTRAESVGPDDVTPELLPAFVERVRRESAGRRVVLVVRDLHRHAWMAAAVDGLLAGRPDAAVVEMGVPQAPPRGALHVATHGAARVCGLAAVEVLTGQPGVQL</sequence>
<dbReference type="AlphaFoldDB" id="A0A1H7G276"/>
<dbReference type="PANTHER" id="PTHR30480:SF16">
    <property type="entry name" value="GLYCOSIDE HYDROLASE FAMILY 3 DOMAIN PROTEIN"/>
    <property type="match status" value="1"/>
</dbReference>
<dbReference type="InterPro" id="IPR001764">
    <property type="entry name" value="Glyco_hydro_3_N"/>
</dbReference>
<gene>
    <name evidence="5" type="ORF">SAMN05414137_101483</name>
</gene>
<evidence type="ECO:0000313" key="5">
    <source>
        <dbReference type="EMBL" id="SEK31627.1"/>
    </source>
</evidence>
<reference evidence="6" key="1">
    <citation type="submission" date="2016-10" db="EMBL/GenBank/DDBJ databases">
        <authorList>
            <person name="Varghese N."/>
        </authorList>
    </citation>
    <scope>NUCLEOTIDE SEQUENCE [LARGE SCALE GENOMIC DNA]</scope>
    <source>
        <strain evidence="6">DSM 45096 / BCRC 16803 / CGMCC 4.1857 / CIP 109030 / JCM 12277 / KCTC 19219 / NBRC 100920 / 33214</strain>
    </source>
</reference>
<dbReference type="eggNOG" id="COG1472">
    <property type="taxonomic scope" value="Bacteria"/>
</dbReference>
<dbReference type="Gene3D" id="3.20.20.300">
    <property type="entry name" value="Glycoside hydrolase, family 3, N-terminal domain"/>
    <property type="match status" value="1"/>
</dbReference>
<organism evidence="5 6">
    <name type="scientific">Streptacidiphilus jiangxiensis</name>
    <dbReference type="NCBI Taxonomy" id="235985"/>
    <lineage>
        <taxon>Bacteria</taxon>
        <taxon>Bacillati</taxon>
        <taxon>Actinomycetota</taxon>
        <taxon>Actinomycetes</taxon>
        <taxon>Kitasatosporales</taxon>
        <taxon>Streptomycetaceae</taxon>
        <taxon>Streptacidiphilus</taxon>
    </lineage>
</organism>
<feature type="domain" description="Glycoside hydrolase family 3 N-terminal" evidence="4">
    <location>
        <begin position="45"/>
        <end position="339"/>
    </location>
</feature>